<protein>
    <submittedName>
        <fullName evidence="1">5-methylcytosine-specific restriction enzyme subunit McrC</fullName>
    </submittedName>
</protein>
<dbReference type="OrthoDB" id="5148566at2"/>
<proteinExistence type="predicted"/>
<dbReference type="STRING" id="1610489.SAMN06295981_2176"/>
<accession>A0A1X7K2C0</accession>
<dbReference type="PANTHER" id="PTHR38733:SF1">
    <property type="entry name" value="TYPE IV METHYL-DIRECTED RESTRICTION ENZYME ECOKMCRBC"/>
    <property type="match status" value="1"/>
</dbReference>
<dbReference type="AlphaFoldDB" id="A0A1X7K2C0"/>
<evidence type="ECO:0000313" key="1">
    <source>
        <dbReference type="EMBL" id="SMG35129.1"/>
    </source>
</evidence>
<dbReference type="EMBL" id="FXAR01000008">
    <property type="protein sequence ID" value="SMG35129.1"/>
    <property type="molecule type" value="Genomic_DNA"/>
</dbReference>
<dbReference type="InterPro" id="IPR019292">
    <property type="entry name" value="McrC"/>
</dbReference>
<name>A0A1X7K2C0_9CORY</name>
<dbReference type="Proteomes" id="UP000193309">
    <property type="component" value="Unassembled WGS sequence"/>
</dbReference>
<dbReference type="RefSeq" id="WP_085550268.1">
    <property type="nucleotide sequence ID" value="NZ_FXAR01000008.1"/>
</dbReference>
<reference evidence="2" key="1">
    <citation type="submission" date="2017-04" db="EMBL/GenBank/DDBJ databases">
        <authorList>
            <person name="Varghese N."/>
            <person name="Submissions S."/>
        </authorList>
    </citation>
    <scope>NUCLEOTIDE SEQUENCE [LARGE SCALE GENOMIC DNA]</scope>
    <source>
        <strain evidence="2">VDS</strain>
    </source>
</reference>
<evidence type="ECO:0000313" key="2">
    <source>
        <dbReference type="Proteomes" id="UP000193309"/>
    </source>
</evidence>
<dbReference type="PANTHER" id="PTHR38733">
    <property type="entry name" value="PROTEIN MCRC"/>
    <property type="match status" value="1"/>
</dbReference>
<sequence length="390" mass="43650">MPVLFEYGSIELDLSRHQAASLHKTGYVDVSPVDTGRWRITASSHVGSLVMGDLEILIRPKINPENLFLLLEPGLPRSAWRKEAFEYGSSSDLLPAVVSFFARSAETTLGRGLLRSYQRRDESLLALRGRMDVVRQFRQAGLVTPVACTYDDFTEDIPENQILKAAVRAASRVPRLRPEVRHRLMRQLIALESVTDTPVESSAVDALHWNRLNEHYRPTLRLARLILANLTLTDTPGSTSASSFMVDMNDLFQRFMTERLRRALRGRLDVISEPTVHLGHGRAIAMNPDLVFQAPGGPVRHVGDLKYKISSGARARSADYYQLLAYITALDLQTGTLIYCGSEHHRSVQIRHSDKKLVVQTIDLTTDPDQVEQQMADLAQSIIDRSSAVG</sequence>
<dbReference type="Pfam" id="PF10117">
    <property type="entry name" value="McrBC"/>
    <property type="match status" value="1"/>
</dbReference>
<keyword evidence="2" id="KW-1185">Reference proteome</keyword>
<gene>
    <name evidence="1" type="ORF">SAMN06295981_2176</name>
</gene>
<organism evidence="1 2">
    <name type="scientific">Corynebacterium pollutisoli</name>
    <dbReference type="NCBI Taxonomy" id="1610489"/>
    <lineage>
        <taxon>Bacteria</taxon>
        <taxon>Bacillati</taxon>
        <taxon>Actinomycetota</taxon>
        <taxon>Actinomycetes</taxon>
        <taxon>Mycobacteriales</taxon>
        <taxon>Corynebacteriaceae</taxon>
        <taxon>Corynebacterium</taxon>
    </lineage>
</organism>